<proteinExistence type="predicted"/>
<protein>
    <submittedName>
        <fullName evidence="1">Uncharacterized protein</fullName>
    </submittedName>
</protein>
<reference evidence="1" key="1">
    <citation type="journal article" date="2024" name="Int. J. Syst. Evol. Microbiol.">
        <title>Turicibacter faecis sp. nov., isolated from faeces of heart failure mouse model.</title>
        <authorList>
            <person name="Imamura Y."/>
            <person name="Motooka D."/>
            <person name="Nakajima Y."/>
            <person name="Ito S."/>
            <person name="Kitakaze M."/>
            <person name="Iida T."/>
            <person name="Nakamura S."/>
        </authorList>
    </citation>
    <scope>NUCLEOTIDE SEQUENCE</scope>
    <source>
        <strain evidence="1">TC023</strain>
    </source>
</reference>
<name>A0ABM8IIG7_9FIRM</name>
<evidence type="ECO:0000313" key="2">
    <source>
        <dbReference type="Proteomes" id="UP001432099"/>
    </source>
</evidence>
<sequence length="48" mass="5099">MAAKHSRQSVPKVTAQSTPQPVTILTANSVVISIKSVQEPRTGRDVIA</sequence>
<dbReference type="EMBL" id="AP028127">
    <property type="protein sequence ID" value="BEH90810.1"/>
    <property type="molecule type" value="Genomic_DNA"/>
</dbReference>
<organism evidence="1 2">
    <name type="scientific">Turicibacter faecis</name>
    <dbReference type="NCBI Taxonomy" id="2963365"/>
    <lineage>
        <taxon>Bacteria</taxon>
        <taxon>Bacillati</taxon>
        <taxon>Bacillota</taxon>
        <taxon>Erysipelotrichia</taxon>
        <taxon>Erysipelotrichales</taxon>
        <taxon>Turicibacteraceae</taxon>
        <taxon>Turicibacter</taxon>
    </lineage>
</organism>
<accession>A0ABM8IIG7</accession>
<evidence type="ECO:0000313" key="1">
    <source>
        <dbReference type="EMBL" id="BEH90810.1"/>
    </source>
</evidence>
<dbReference type="Proteomes" id="UP001432099">
    <property type="component" value="Chromosome"/>
</dbReference>
<gene>
    <name evidence="1" type="ORF">T23_09120</name>
</gene>
<keyword evidence="2" id="KW-1185">Reference proteome</keyword>